<name>A0A165HKX3_XYLHT</name>
<accession>A0A165HKX3</accession>
<dbReference type="RefSeq" id="XP_018189224.1">
    <property type="nucleotide sequence ID" value="XM_018332431.1"/>
</dbReference>
<keyword evidence="2" id="KW-1133">Transmembrane helix</keyword>
<evidence type="ECO:0000313" key="4">
    <source>
        <dbReference type="Proteomes" id="UP000076632"/>
    </source>
</evidence>
<keyword evidence="2" id="KW-0812">Transmembrane</keyword>
<dbReference type="Proteomes" id="UP000076632">
    <property type="component" value="Unassembled WGS sequence"/>
</dbReference>
<protein>
    <submittedName>
        <fullName evidence="3">Uncharacterized protein</fullName>
    </submittedName>
</protein>
<proteinExistence type="predicted"/>
<dbReference type="GeneID" id="28897568"/>
<feature type="compositionally biased region" description="Basic and acidic residues" evidence="1">
    <location>
        <begin position="53"/>
        <end position="64"/>
    </location>
</feature>
<evidence type="ECO:0000256" key="1">
    <source>
        <dbReference type="SAM" id="MobiDB-lite"/>
    </source>
</evidence>
<dbReference type="InParanoid" id="A0A165HKX3"/>
<gene>
    <name evidence="3" type="ORF">L228DRAFT_246501</name>
</gene>
<organism evidence="3 4">
    <name type="scientific">Xylona heveae (strain CBS 132557 / TC161)</name>
    <dbReference type="NCBI Taxonomy" id="1328760"/>
    <lineage>
        <taxon>Eukaryota</taxon>
        <taxon>Fungi</taxon>
        <taxon>Dikarya</taxon>
        <taxon>Ascomycota</taxon>
        <taxon>Pezizomycotina</taxon>
        <taxon>Xylonomycetes</taxon>
        <taxon>Xylonales</taxon>
        <taxon>Xylonaceae</taxon>
        <taxon>Xylona</taxon>
    </lineage>
</organism>
<feature type="transmembrane region" description="Helical" evidence="2">
    <location>
        <begin position="17"/>
        <end position="34"/>
    </location>
</feature>
<keyword evidence="4" id="KW-1185">Reference proteome</keyword>
<evidence type="ECO:0000256" key="2">
    <source>
        <dbReference type="SAM" id="Phobius"/>
    </source>
</evidence>
<sequence length="79" mass="8914">MSTAWAAGPTKSKDSPSVFPLLFFHLLALEFFVMRPRLLPSQAPAPSPCRTRPITDARERKKDSSIYQQYLARGTHVPE</sequence>
<feature type="region of interest" description="Disordered" evidence="1">
    <location>
        <begin position="39"/>
        <end position="65"/>
    </location>
</feature>
<dbReference type="EMBL" id="KV407457">
    <property type="protein sequence ID" value="KZF23669.1"/>
    <property type="molecule type" value="Genomic_DNA"/>
</dbReference>
<dbReference type="AlphaFoldDB" id="A0A165HKX3"/>
<reference evidence="3 4" key="1">
    <citation type="journal article" date="2016" name="Fungal Biol.">
        <title>The genome of Xylona heveae provides a window into fungal endophytism.</title>
        <authorList>
            <person name="Gazis R."/>
            <person name="Kuo A."/>
            <person name="Riley R."/>
            <person name="LaButti K."/>
            <person name="Lipzen A."/>
            <person name="Lin J."/>
            <person name="Amirebrahimi M."/>
            <person name="Hesse C.N."/>
            <person name="Spatafora J.W."/>
            <person name="Henrissat B."/>
            <person name="Hainaut M."/>
            <person name="Grigoriev I.V."/>
            <person name="Hibbett D.S."/>
        </authorList>
    </citation>
    <scope>NUCLEOTIDE SEQUENCE [LARGE SCALE GENOMIC DNA]</scope>
    <source>
        <strain evidence="3 4">TC161</strain>
    </source>
</reference>
<evidence type="ECO:0000313" key="3">
    <source>
        <dbReference type="EMBL" id="KZF23669.1"/>
    </source>
</evidence>
<keyword evidence="2" id="KW-0472">Membrane</keyword>